<protein>
    <submittedName>
        <fullName evidence="2">Uncharacterized protein</fullName>
    </submittedName>
</protein>
<dbReference type="Proteomes" id="UP000270342">
    <property type="component" value="Unassembled WGS sequence"/>
</dbReference>
<feature type="compositionally biased region" description="Basic and acidic residues" evidence="1">
    <location>
        <begin position="90"/>
        <end position="100"/>
    </location>
</feature>
<dbReference type="OrthoDB" id="5442696at2"/>
<dbReference type="EMBL" id="RBZU01000001">
    <property type="protein sequence ID" value="RKP58688.1"/>
    <property type="molecule type" value="Genomic_DNA"/>
</dbReference>
<keyword evidence="3" id="KW-1185">Reference proteome</keyword>
<organism evidence="2 3">
    <name type="scientific">Pararobbsia silviterrae</name>
    <dbReference type="NCBI Taxonomy" id="1792498"/>
    <lineage>
        <taxon>Bacteria</taxon>
        <taxon>Pseudomonadati</taxon>
        <taxon>Pseudomonadota</taxon>
        <taxon>Betaproteobacteria</taxon>
        <taxon>Burkholderiales</taxon>
        <taxon>Burkholderiaceae</taxon>
        <taxon>Pararobbsia</taxon>
    </lineage>
</organism>
<evidence type="ECO:0000313" key="2">
    <source>
        <dbReference type="EMBL" id="RKP58688.1"/>
    </source>
</evidence>
<sequence length="100" mass="11275">MKLNVPQFEIQPHSSPASMYDSLPTTLDQSVPIAFSHGERGFVTLVHLEPRFYTLVINQAILFTGPALGIIRQIRHYEENRTVLPTDDDTPPRERESGDG</sequence>
<evidence type="ECO:0000313" key="3">
    <source>
        <dbReference type="Proteomes" id="UP000270342"/>
    </source>
</evidence>
<dbReference type="RefSeq" id="WP_121082638.1">
    <property type="nucleotide sequence ID" value="NZ_RBZU01000001.1"/>
</dbReference>
<proteinExistence type="predicted"/>
<gene>
    <name evidence="2" type="ORF">D7S86_01740</name>
</gene>
<name>A0A494YD88_9BURK</name>
<reference evidence="2 3" key="1">
    <citation type="submission" date="2018-10" db="EMBL/GenBank/DDBJ databases">
        <title>Robbsia sp. DHC34, isolated from soil.</title>
        <authorList>
            <person name="Gao Z.-H."/>
            <person name="Qiu L.-H."/>
        </authorList>
    </citation>
    <scope>NUCLEOTIDE SEQUENCE [LARGE SCALE GENOMIC DNA]</scope>
    <source>
        <strain evidence="2 3">DHC34</strain>
    </source>
</reference>
<evidence type="ECO:0000256" key="1">
    <source>
        <dbReference type="SAM" id="MobiDB-lite"/>
    </source>
</evidence>
<comment type="caution">
    <text evidence="2">The sequence shown here is derived from an EMBL/GenBank/DDBJ whole genome shotgun (WGS) entry which is preliminary data.</text>
</comment>
<accession>A0A494YD88</accession>
<feature type="region of interest" description="Disordered" evidence="1">
    <location>
        <begin position="80"/>
        <end position="100"/>
    </location>
</feature>
<dbReference type="AlphaFoldDB" id="A0A494YD88"/>